<dbReference type="InterPro" id="IPR036188">
    <property type="entry name" value="FAD/NAD-bd_sf"/>
</dbReference>
<reference evidence="2 3" key="1">
    <citation type="submission" date="2024-01" db="EMBL/GenBank/DDBJ databases">
        <title>The diversity of rhizobia nodulating Mimosa spp. in eleven states of Brazil covering several biomes is determined by host plant, location, and edaphic factors.</title>
        <authorList>
            <person name="Rouws L."/>
            <person name="Barauna A."/>
            <person name="Beukes C."/>
            <person name="De Faria S.M."/>
            <person name="Gross E."/>
            <person name="Dos Reis Junior F.B."/>
            <person name="Simon M."/>
            <person name="Maluk M."/>
            <person name="Odee D.W."/>
            <person name="Kenicer G."/>
            <person name="Young J.P.W."/>
            <person name="Reis V.M."/>
            <person name="Zilli J."/>
            <person name="James E.K."/>
        </authorList>
    </citation>
    <scope>NUCLEOTIDE SEQUENCE [LARGE SCALE GENOMIC DNA]</scope>
    <source>
        <strain evidence="2 3">JPY164</strain>
    </source>
</reference>
<dbReference type="InterPro" id="IPR002938">
    <property type="entry name" value="FAD-bd"/>
</dbReference>
<evidence type="ECO:0000313" key="2">
    <source>
        <dbReference type="EMBL" id="MEM5446072.1"/>
    </source>
</evidence>
<name>A0ABU9S3W8_9BURK</name>
<proteinExistence type="predicted"/>
<keyword evidence="3" id="KW-1185">Reference proteome</keyword>
<dbReference type="SUPFAM" id="SSF51905">
    <property type="entry name" value="FAD/NAD(P)-binding domain"/>
    <property type="match status" value="1"/>
</dbReference>
<comment type="caution">
    <text evidence="2">The sequence shown here is derived from an EMBL/GenBank/DDBJ whole genome shotgun (WGS) entry which is preliminary data.</text>
</comment>
<accession>A0ABU9S3W8</accession>
<dbReference type="Proteomes" id="UP001390669">
    <property type="component" value="Unassembled WGS sequence"/>
</dbReference>
<sequence>MTRRLSSVLEPVGLAAALFLADQGMRTRIVDAAPQAATESRAQVVNPRALELLESTGVAQAMVAQGRAIHRTRFYEDWKLIAELEFAGAHPRYGMTILSQARSEALLAQALRERVRHNRSRLTATVFCRRYN</sequence>
<dbReference type="Pfam" id="PF01494">
    <property type="entry name" value="FAD_binding_3"/>
    <property type="match status" value="1"/>
</dbReference>
<feature type="domain" description="FAD-binding" evidence="1">
    <location>
        <begin position="11"/>
        <end position="114"/>
    </location>
</feature>
<organism evidence="2 3">
    <name type="scientific">Paraburkholderia guartelaensis</name>
    <dbReference type="NCBI Taxonomy" id="2546446"/>
    <lineage>
        <taxon>Bacteria</taxon>
        <taxon>Pseudomonadati</taxon>
        <taxon>Pseudomonadota</taxon>
        <taxon>Betaproteobacteria</taxon>
        <taxon>Burkholderiales</taxon>
        <taxon>Burkholderiaceae</taxon>
        <taxon>Paraburkholderia</taxon>
    </lineage>
</organism>
<protein>
    <submittedName>
        <fullName evidence="2">FAD-dependent monooxygenase</fullName>
    </submittedName>
</protein>
<dbReference type="EMBL" id="JAYMRW010000001">
    <property type="protein sequence ID" value="MEM5446072.1"/>
    <property type="molecule type" value="Genomic_DNA"/>
</dbReference>
<gene>
    <name evidence="2" type="ORF">VSR33_01000</name>
</gene>
<dbReference type="Gene3D" id="3.50.50.60">
    <property type="entry name" value="FAD/NAD(P)-binding domain"/>
    <property type="match status" value="1"/>
</dbReference>
<evidence type="ECO:0000259" key="1">
    <source>
        <dbReference type="Pfam" id="PF01494"/>
    </source>
</evidence>
<keyword evidence="2" id="KW-0503">Monooxygenase</keyword>
<evidence type="ECO:0000313" key="3">
    <source>
        <dbReference type="Proteomes" id="UP001390669"/>
    </source>
</evidence>
<keyword evidence="2" id="KW-0560">Oxidoreductase</keyword>
<dbReference type="GO" id="GO:0004497">
    <property type="term" value="F:monooxygenase activity"/>
    <property type="evidence" value="ECO:0007669"/>
    <property type="project" value="UniProtKB-KW"/>
</dbReference>
<dbReference type="RefSeq" id="WP_406951088.1">
    <property type="nucleotide sequence ID" value="NZ_JAYMRW010000001.1"/>
</dbReference>